<dbReference type="AlphaFoldDB" id="A0A8S1F262"/>
<dbReference type="EMBL" id="CADEPM010000006">
    <property type="protein sequence ID" value="CAB3407694.1"/>
    <property type="molecule type" value="Genomic_DNA"/>
</dbReference>
<comment type="caution">
    <text evidence="2">The sequence shown here is derived from an EMBL/GenBank/DDBJ whole genome shotgun (WGS) entry which is preliminary data.</text>
</comment>
<evidence type="ECO:0000256" key="1">
    <source>
        <dbReference type="SAM" id="MobiDB-lite"/>
    </source>
</evidence>
<evidence type="ECO:0000313" key="2">
    <source>
        <dbReference type="EMBL" id="CAB3407694.1"/>
    </source>
</evidence>
<reference evidence="2 3" key="1">
    <citation type="submission" date="2020-04" db="EMBL/GenBank/DDBJ databases">
        <authorList>
            <person name="Laetsch R D."/>
            <person name="Stevens L."/>
            <person name="Kumar S."/>
            <person name="Blaxter L. M."/>
        </authorList>
    </citation>
    <scope>NUCLEOTIDE SEQUENCE [LARGE SCALE GENOMIC DNA]</scope>
</reference>
<keyword evidence="3" id="KW-1185">Reference proteome</keyword>
<proteinExistence type="predicted"/>
<protein>
    <submittedName>
        <fullName evidence="2">Uncharacterized protein</fullName>
    </submittedName>
</protein>
<feature type="region of interest" description="Disordered" evidence="1">
    <location>
        <begin position="1"/>
        <end position="44"/>
    </location>
</feature>
<name>A0A8S1F262_9PELO</name>
<sequence>MVGKTTSNFSTSPFEDCFSSSSAKSESRQSGSQNSMGRHGDQSFANRQSVRLSSWASVVEQILIRKLTSDDGEVRELAAKAFVNYYDQLNPTFAHGKLQIQNVGAPAIRGLSADDLLRKLSII</sequence>
<evidence type="ECO:0000313" key="3">
    <source>
        <dbReference type="Proteomes" id="UP000494206"/>
    </source>
</evidence>
<dbReference type="Proteomes" id="UP000494206">
    <property type="component" value="Unassembled WGS sequence"/>
</dbReference>
<accession>A0A8S1F262</accession>
<feature type="compositionally biased region" description="Low complexity" evidence="1">
    <location>
        <begin position="19"/>
        <end position="32"/>
    </location>
</feature>
<feature type="compositionally biased region" description="Polar residues" evidence="1">
    <location>
        <begin position="1"/>
        <end position="13"/>
    </location>
</feature>
<organism evidence="2 3">
    <name type="scientific">Caenorhabditis bovis</name>
    <dbReference type="NCBI Taxonomy" id="2654633"/>
    <lineage>
        <taxon>Eukaryota</taxon>
        <taxon>Metazoa</taxon>
        <taxon>Ecdysozoa</taxon>
        <taxon>Nematoda</taxon>
        <taxon>Chromadorea</taxon>
        <taxon>Rhabditida</taxon>
        <taxon>Rhabditina</taxon>
        <taxon>Rhabditomorpha</taxon>
        <taxon>Rhabditoidea</taxon>
        <taxon>Rhabditidae</taxon>
        <taxon>Peloderinae</taxon>
        <taxon>Caenorhabditis</taxon>
    </lineage>
</organism>
<gene>
    <name evidence="2" type="ORF">CBOVIS_LOCUS9581</name>
</gene>